<protein>
    <submittedName>
        <fullName evidence="1">Uncharacterized protein</fullName>
    </submittedName>
</protein>
<proteinExistence type="predicted"/>
<organism evidence="1 2">
    <name type="scientific">Bugula neritina</name>
    <name type="common">Brown bryozoan</name>
    <name type="synonym">Sertularia neritina</name>
    <dbReference type="NCBI Taxonomy" id="10212"/>
    <lineage>
        <taxon>Eukaryota</taxon>
        <taxon>Metazoa</taxon>
        <taxon>Spiralia</taxon>
        <taxon>Lophotrochozoa</taxon>
        <taxon>Bryozoa</taxon>
        <taxon>Gymnolaemata</taxon>
        <taxon>Cheilostomatida</taxon>
        <taxon>Flustrina</taxon>
        <taxon>Buguloidea</taxon>
        <taxon>Bugulidae</taxon>
        <taxon>Bugula</taxon>
    </lineage>
</organism>
<dbReference type="AlphaFoldDB" id="A0A7J7JKA9"/>
<dbReference type="OrthoDB" id="63589at2759"/>
<evidence type="ECO:0000313" key="1">
    <source>
        <dbReference type="EMBL" id="KAF6026507.1"/>
    </source>
</evidence>
<comment type="caution">
    <text evidence="1">The sequence shown here is derived from an EMBL/GenBank/DDBJ whole genome shotgun (WGS) entry which is preliminary data.</text>
</comment>
<dbReference type="InterPro" id="IPR019354">
    <property type="entry name" value="SMG8-like"/>
</dbReference>
<keyword evidence="2" id="KW-1185">Reference proteome</keyword>
<evidence type="ECO:0000313" key="2">
    <source>
        <dbReference type="Proteomes" id="UP000593567"/>
    </source>
</evidence>
<accession>A0A7J7JKA9</accession>
<dbReference type="Pfam" id="PF10220">
    <property type="entry name" value="Smg8_Smg9"/>
    <property type="match status" value="1"/>
</dbReference>
<dbReference type="Proteomes" id="UP000593567">
    <property type="component" value="Unassembled WGS sequence"/>
</dbReference>
<reference evidence="1" key="1">
    <citation type="submission" date="2020-06" db="EMBL/GenBank/DDBJ databases">
        <title>Draft genome of Bugula neritina, a colonial animal packing powerful symbionts and potential medicines.</title>
        <authorList>
            <person name="Rayko M."/>
        </authorList>
    </citation>
    <scope>NUCLEOTIDE SEQUENCE [LARGE SCALE GENOMIC DNA]</scope>
    <source>
        <strain evidence="1">Kwan_BN1</strain>
    </source>
</reference>
<dbReference type="GO" id="GO:0000184">
    <property type="term" value="P:nuclear-transcribed mRNA catabolic process, nonsense-mediated decay"/>
    <property type="evidence" value="ECO:0007669"/>
    <property type="project" value="InterPro"/>
</dbReference>
<sequence>MSDHQSYFNSLSQGHIRHDVVTKTEVSVPEDHLEIVAEEAIEEKHGYLSHMLTNTSTKGLLPDYPSWALTCLGTYSSYSPATGWTSQAFFLLATSCCRGGGYQGNSEGTGLAHVGEPTSYKQRKKWHPGNGASVNLAYSDWFMHSSVI</sequence>
<name>A0A7J7JKA9_BUGNE</name>
<gene>
    <name evidence="1" type="ORF">EB796_015186</name>
</gene>
<dbReference type="EMBL" id="VXIV02002264">
    <property type="protein sequence ID" value="KAF6026507.1"/>
    <property type="molecule type" value="Genomic_DNA"/>
</dbReference>